<evidence type="ECO:0000313" key="2">
    <source>
        <dbReference type="EMBL" id="TFB14099.1"/>
    </source>
</evidence>
<keyword evidence="3" id="KW-1185">Reference proteome</keyword>
<comment type="caution">
    <text evidence="2">The sequence shown here is derived from an EMBL/GenBank/DDBJ whole genome shotgun (WGS) entry which is preliminary data.</text>
</comment>
<evidence type="ECO:0000259" key="1">
    <source>
        <dbReference type="Pfam" id="PF20466"/>
    </source>
</evidence>
<evidence type="ECO:0000313" key="3">
    <source>
        <dbReference type="Proteomes" id="UP000297975"/>
    </source>
</evidence>
<gene>
    <name evidence="2" type="ORF">E3U55_14370</name>
</gene>
<proteinExistence type="predicted"/>
<sequence length="137" mass="16067">MQFISIENLSDKYFRPWIGARELVNGFQRFCLYLANCPPKELRKMPNVMKRVEAVREIRLESKKAATRKWADFPTRLTEGRTTDSDILIIPRVTSENRKFIPIGYYEYPTICSDSAYQIEDADEYIFGILKSTMHMA</sequence>
<reference evidence="2 3" key="1">
    <citation type="submission" date="2019-03" db="EMBL/GenBank/DDBJ databases">
        <authorList>
            <person name="He R.-H."/>
        </authorList>
    </citation>
    <scope>NUCLEOTIDE SEQUENCE [LARGE SCALE GENOMIC DNA]</scope>
    <source>
        <strain evidence="3">SH 714</strain>
    </source>
</reference>
<dbReference type="RefSeq" id="WP_134341174.1">
    <property type="nucleotide sequence ID" value="NZ_SOPW01000019.1"/>
</dbReference>
<accession>A0A4Y8IKK3</accession>
<dbReference type="OrthoDB" id="32195at2"/>
<dbReference type="InterPro" id="IPR046820">
    <property type="entry name" value="MmeI_TRD"/>
</dbReference>
<dbReference type="Proteomes" id="UP000297975">
    <property type="component" value="Unassembled WGS sequence"/>
</dbReference>
<dbReference type="Pfam" id="PF20466">
    <property type="entry name" value="MmeI_TRD"/>
    <property type="match status" value="1"/>
</dbReference>
<dbReference type="AlphaFoldDB" id="A0A4Y8IKK3"/>
<protein>
    <recommendedName>
        <fullName evidence="1">MmeI-like target recognition domain-containing protein</fullName>
    </recommendedName>
</protein>
<organism evidence="2 3">
    <name type="scientific">Filobacillus milosensis</name>
    <dbReference type="NCBI Taxonomy" id="94137"/>
    <lineage>
        <taxon>Bacteria</taxon>
        <taxon>Bacillati</taxon>
        <taxon>Bacillota</taxon>
        <taxon>Bacilli</taxon>
        <taxon>Bacillales</taxon>
        <taxon>Bacillaceae</taxon>
        <taxon>Filobacillus</taxon>
    </lineage>
</organism>
<dbReference type="EMBL" id="SOPW01000019">
    <property type="protein sequence ID" value="TFB14099.1"/>
    <property type="molecule type" value="Genomic_DNA"/>
</dbReference>
<name>A0A4Y8IKK3_9BACI</name>
<feature type="domain" description="MmeI-like target recognition" evidence="1">
    <location>
        <begin position="5"/>
        <end position="137"/>
    </location>
</feature>